<dbReference type="RefSeq" id="WP_116721384.1">
    <property type="nucleotide sequence ID" value="NZ_CP011524.1"/>
</dbReference>
<dbReference type="AlphaFoldDB" id="A0A2U1CFD0"/>
<gene>
    <name evidence="1" type="ORF">C7373_101136</name>
</gene>
<dbReference type="GeneID" id="93228128"/>
<comment type="caution">
    <text evidence="1">The sequence shown here is derived from an EMBL/GenBank/DDBJ whole genome shotgun (WGS) entry which is preliminary data.</text>
</comment>
<sequence length="73" mass="8089">MQRKKLCPLCERHQKMHTTDNMDFWMEWGEDGKPRLCMDSTTTGGGLNVLCVNACPLCGALVGCQEAENEAQG</sequence>
<dbReference type="EMBL" id="QEKK01000001">
    <property type="protein sequence ID" value="PVY59622.1"/>
    <property type="molecule type" value="Genomic_DNA"/>
</dbReference>
<organism evidence="1 2">
    <name type="scientific">Intestinimonas butyriciproducens</name>
    <dbReference type="NCBI Taxonomy" id="1297617"/>
    <lineage>
        <taxon>Bacteria</taxon>
        <taxon>Bacillati</taxon>
        <taxon>Bacillota</taxon>
        <taxon>Clostridia</taxon>
        <taxon>Eubacteriales</taxon>
        <taxon>Intestinimonas</taxon>
    </lineage>
</organism>
<name>A0A2U1CFD0_9FIRM</name>
<evidence type="ECO:0000313" key="2">
    <source>
        <dbReference type="Proteomes" id="UP000245778"/>
    </source>
</evidence>
<accession>A0A2U1CFD0</accession>
<protein>
    <submittedName>
        <fullName evidence="1">Uncharacterized protein</fullName>
    </submittedName>
</protein>
<proteinExistence type="predicted"/>
<dbReference type="Proteomes" id="UP000245778">
    <property type="component" value="Unassembled WGS sequence"/>
</dbReference>
<reference evidence="1 2" key="1">
    <citation type="submission" date="2018-04" db="EMBL/GenBank/DDBJ databases">
        <title>Genomic Encyclopedia of Type Strains, Phase IV (KMG-IV): sequencing the most valuable type-strain genomes for metagenomic binning, comparative biology and taxonomic classification.</title>
        <authorList>
            <person name="Goeker M."/>
        </authorList>
    </citation>
    <scope>NUCLEOTIDE SEQUENCE [LARGE SCALE GENOMIC DNA]</scope>
    <source>
        <strain evidence="1 2">DSM 26588</strain>
    </source>
</reference>
<evidence type="ECO:0000313" key="1">
    <source>
        <dbReference type="EMBL" id="PVY59622.1"/>
    </source>
</evidence>